<organism evidence="1 2">
    <name type="scientific">Flavobacterium suzhouense</name>
    <dbReference type="NCBI Taxonomy" id="1529638"/>
    <lineage>
        <taxon>Bacteria</taxon>
        <taxon>Pseudomonadati</taxon>
        <taxon>Bacteroidota</taxon>
        <taxon>Flavobacteriia</taxon>
        <taxon>Flavobacteriales</taxon>
        <taxon>Flavobacteriaceae</taxon>
        <taxon>Flavobacterium</taxon>
    </lineage>
</organism>
<dbReference type="EMBL" id="JBHUMD010000005">
    <property type="protein sequence ID" value="MFD2601190.1"/>
    <property type="molecule type" value="Genomic_DNA"/>
</dbReference>
<sequence>MKHYFNFYTSYNQFYLGDEGNKGDTGSSNFWTEKAFSDRLALENGVVGVGIQSWGDVKGEIEILENAPENTDYEQYDHVVEGGINIRSGELQIIDCPNGSLELSLKVDPGNYRIRVYGSNFISVEESDLANDTDNDYYRIEIWQSNDLERKVLKQYNQV</sequence>
<protein>
    <submittedName>
        <fullName evidence="1">Uncharacterized protein</fullName>
    </submittedName>
</protein>
<comment type="caution">
    <text evidence="1">The sequence shown here is derived from an EMBL/GenBank/DDBJ whole genome shotgun (WGS) entry which is preliminary data.</text>
</comment>
<name>A0ABW5NQP5_9FLAO</name>
<evidence type="ECO:0000313" key="1">
    <source>
        <dbReference type="EMBL" id="MFD2601190.1"/>
    </source>
</evidence>
<keyword evidence="2" id="KW-1185">Reference proteome</keyword>
<gene>
    <name evidence="1" type="ORF">ACFSR3_03915</name>
</gene>
<reference evidence="2" key="1">
    <citation type="journal article" date="2019" name="Int. J. Syst. Evol. Microbiol.">
        <title>The Global Catalogue of Microorganisms (GCM) 10K type strain sequencing project: providing services to taxonomists for standard genome sequencing and annotation.</title>
        <authorList>
            <consortium name="The Broad Institute Genomics Platform"/>
            <consortium name="The Broad Institute Genome Sequencing Center for Infectious Disease"/>
            <person name="Wu L."/>
            <person name="Ma J."/>
        </authorList>
    </citation>
    <scope>NUCLEOTIDE SEQUENCE [LARGE SCALE GENOMIC DNA]</scope>
    <source>
        <strain evidence="2">KCTC 42107</strain>
    </source>
</reference>
<dbReference type="Proteomes" id="UP001597480">
    <property type="component" value="Unassembled WGS sequence"/>
</dbReference>
<dbReference type="Gene3D" id="2.60.34.30">
    <property type="entry name" value="Competence, DNA-entry nuclease inhibitor, ComJ"/>
    <property type="match status" value="1"/>
</dbReference>
<proteinExistence type="predicted"/>
<accession>A0ABW5NQP5</accession>
<dbReference type="RefSeq" id="WP_379819815.1">
    <property type="nucleotide sequence ID" value="NZ_JBHUMD010000005.1"/>
</dbReference>
<evidence type="ECO:0000313" key="2">
    <source>
        <dbReference type="Proteomes" id="UP001597480"/>
    </source>
</evidence>
<dbReference type="InterPro" id="IPR038691">
    <property type="entry name" value="ComJ_sf"/>
</dbReference>